<dbReference type="Pfam" id="PF00400">
    <property type="entry name" value="WD40"/>
    <property type="match status" value="1"/>
</dbReference>
<dbReference type="PROSITE" id="PS50082">
    <property type="entry name" value="WD_REPEATS_2"/>
    <property type="match status" value="1"/>
</dbReference>
<dbReference type="RefSeq" id="XP_018184420.1">
    <property type="nucleotide sequence ID" value="XM_018333622.1"/>
</dbReference>
<reference evidence="5 6" key="1">
    <citation type="journal article" date="2016" name="Fungal Biol.">
        <title>The genome of Xylona heveae provides a window into fungal endophytism.</title>
        <authorList>
            <person name="Gazis R."/>
            <person name="Kuo A."/>
            <person name="Riley R."/>
            <person name="LaButti K."/>
            <person name="Lipzen A."/>
            <person name="Lin J."/>
            <person name="Amirebrahimi M."/>
            <person name="Hesse C.N."/>
            <person name="Spatafora J.W."/>
            <person name="Henrissat B."/>
            <person name="Hainaut M."/>
            <person name="Grigoriev I.V."/>
            <person name="Hibbett D.S."/>
        </authorList>
    </citation>
    <scope>NUCLEOTIDE SEQUENCE [LARGE SCALE GENOMIC DNA]</scope>
    <source>
        <strain evidence="5 6">TC161</strain>
    </source>
</reference>
<accession>A0A161U8N5</accession>
<dbReference type="GO" id="GO:0005737">
    <property type="term" value="C:cytoplasm"/>
    <property type="evidence" value="ECO:0007669"/>
    <property type="project" value="TreeGrafter"/>
</dbReference>
<dbReference type="AlphaFoldDB" id="A0A161U8N5"/>
<dbReference type="GO" id="GO:0005886">
    <property type="term" value="C:plasma membrane"/>
    <property type="evidence" value="ECO:0007669"/>
    <property type="project" value="TreeGrafter"/>
</dbReference>
<dbReference type="PANTHER" id="PTHR10241:SF25">
    <property type="entry name" value="TOMOSYN, ISOFORM C"/>
    <property type="match status" value="1"/>
</dbReference>
<dbReference type="PANTHER" id="PTHR10241">
    <property type="entry name" value="LETHAL 2 GIANT LARVAE PROTEIN"/>
    <property type="match status" value="1"/>
</dbReference>
<dbReference type="FunCoup" id="A0A161U8N5">
    <property type="interactions" value="135"/>
</dbReference>
<keyword evidence="6" id="KW-1185">Reference proteome</keyword>
<dbReference type="GO" id="GO:0006893">
    <property type="term" value="P:Golgi to plasma membrane transport"/>
    <property type="evidence" value="ECO:0007669"/>
    <property type="project" value="TreeGrafter"/>
</dbReference>
<dbReference type="InterPro" id="IPR015943">
    <property type="entry name" value="WD40/YVTN_repeat-like_dom_sf"/>
</dbReference>
<dbReference type="Proteomes" id="UP000076632">
    <property type="component" value="Unassembled WGS sequence"/>
</dbReference>
<dbReference type="SUPFAM" id="SSF50978">
    <property type="entry name" value="WD40 repeat-like"/>
    <property type="match status" value="2"/>
</dbReference>
<evidence type="ECO:0000259" key="4">
    <source>
        <dbReference type="Pfam" id="PF08596"/>
    </source>
</evidence>
<dbReference type="OrthoDB" id="19944at2759"/>
<dbReference type="Gene3D" id="2.130.10.10">
    <property type="entry name" value="YVTN repeat-like/Quinoprotein amine dehydrogenase"/>
    <property type="match status" value="1"/>
</dbReference>
<dbReference type="GO" id="GO:0045159">
    <property type="term" value="F:myosin II binding"/>
    <property type="evidence" value="ECO:0007669"/>
    <property type="project" value="TreeGrafter"/>
</dbReference>
<dbReference type="GeneID" id="28898759"/>
<organism evidence="5 6">
    <name type="scientific">Xylona heveae (strain CBS 132557 / TC161)</name>
    <dbReference type="NCBI Taxonomy" id="1328760"/>
    <lineage>
        <taxon>Eukaryota</taxon>
        <taxon>Fungi</taxon>
        <taxon>Dikarya</taxon>
        <taxon>Ascomycota</taxon>
        <taxon>Pezizomycotina</taxon>
        <taxon>Xylonomycetes</taxon>
        <taxon>Xylonales</taxon>
        <taxon>Xylonaceae</taxon>
        <taxon>Xylona</taxon>
    </lineage>
</organism>
<comment type="similarity">
    <text evidence="1">Belongs to the WD repeat L(2)GL family.</text>
</comment>
<evidence type="ECO:0000256" key="2">
    <source>
        <dbReference type="ARBA" id="ARBA00022483"/>
    </source>
</evidence>
<feature type="domain" description="Lethal giant larvae (Lgl)-like C-terminal" evidence="4">
    <location>
        <begin position="517"/>
        <end position="907"/>
    </location>
</feature>
<dbReference type="FunFam" id="2.130.10.10:FF:000848">
    <property type="entry name" value="SNARE-dependent exocytosis protein (Sro7), putative"/>
    <property type="match status" value="1"/>
</dbReference>
<proteinExistence type="inferred from homology"/>
<keyword evidence="2" id="KW-0268">Exocytosis</keyword>
<dbReference type="InterPro" id="IPR036322">
    <property type="entry name" value="WD40_repeat_dom_sf"/>
</dbReference>
<evidence type="ECO:0000256" key="3">
    <source>
        <dbReference type="PROSITE-ProRule" id="PRU00221"/>
    </source>
</evidence>
<dbReference type="EMBL" id="KV407469">
    <property type="protein sequence ID" value="KZF18865.1"/>
    <property type="molecule type" value="Genomic_DNA"/>
</dbReference>
<sequence length="994" mass="107816">MAHFLRGKQAGIQNDFSSGLGPELFLPDDLTHYGVSSQVSTVAYDPVQSLLAVGTNESKYAGGQIYVYGQRRVCVSLNLSRRASVKSLRFCADKLICLDSKNEVTIFLLNERRPEAKYTPPSLVTALLTDPSMDWMFLGLQNGEIVAYDLDRNELAPFKLPNFWRSRSPRSRSPPIVSLSLHPRDIGKLLIGYTDGAIIFSFKENQPITYLEYELPAGAPGGDADPTSMNTIRRPRLTQALWHPTGTFVLTGHEDSSFAIWDPKDGRLIMARTLQDVNVHKQGAPVGSSGSSPGTFSVNAPLFRIAWCSKQNADDTGILIAGGRPTTQLGKGLTFVDLGKTPNYMTSSWQILSDHFASPKKQHVLSTPSAAEVIDFCLVPRTSPHYEGCHDPIAILGLLSSGEIITLSFPSGHLISPSNQLHVSLSFVHPFINKIALSTVERTRWLGMVEARAHGPQFLKGGAEATHPLRRFERRNIVLAAHADGVIRIWDAGHGDEIENANVVQADVPRAAGDVTNVEVAAMSMSGVTSELAVGLKSGEILVFRWGVNQFYGSELADTSQQASETSVLDIQDRADPSLKEGLLPQVLLQLGLGPVSAIKMTDVGFVGAGFENGELIILDMRGPNVIYQANLSSFVQRSKRSSFLKGEDLVGDKPEWATTIEFGTMCLDGEDYTSLLCFVGTNTGRVATLKILPGPSGGYAVQFAGSTALDDRVVSITPLNIDSGYATYATQAAVANLRTGSKVNGVIVAVSVSGARIFKPTSAKGAHKSWDKYFCDTASVVHVHDRGAAIVGLFGDGSARAYSIPGIKEIGEAKLDHKLDIRRFSDSAISQNGNLFAWAGPSELAVIDLWGVGEERVKCYDKLYNPDALVPARPTISGVQWISGTQYVTPSDMDVLIGGPNRPPSRRMVEEARLQQEQRHLAGPGRSSSASDEGYWAYMQRQLSERAEQLGISSDSMDRLEEHSSGWADDVSKFVSQQKRKAVFGALSSKFGL</sequence>
<dbReference type="STRING" id="1328760.A0A161U8N5"/>
<dbReference type="GO" id="GO:0006887">
    <property type="term" value="P:exocytosis"/>
    <property type="evidence" value="ECO:0007669"/>
    <property type="project" value="UniProtKB-KW"/>
</dbReference>
<dbReference type="InParanoid" id="A0A161U8N5"/>
<evidence type="ECO:0000256" key="1">
    <source>
        <dbReference type="ARBA" id="ARBA00008070"/>
    </source>
</evidence>
<dbReference type="InterPro" id="IPR013905">
    <property type="entry name" value="Lgl_C_dom"/>
</dbReference>
<keyword evidence="3" id="KW-0853">WD repeat</keyword>
<name>A0A161U8N5_XYLHT</name>
<dbReference type="InterPro" id="IPR001680">
    <property type="entry name" value="WD40_rpt"/>
</dbReference>
<gene>
    <name evidence="5" type="ORF">L228DRAFT_251726</name>
</gene>
<feature type="repeat" description="WD" evidence="3">
    <location>
        <begin position="242"/>
        <end position="271"/>
    </location>
</feature>
<dbReference type="GO" id="GO:0019905">
    <property type="term" value="F:syntaxin binding"/>
    <property type="evidence" value="ECO:0007669"/>
    <property type="project" value="TreeGrafter"/>
</dbReference>
<dbReference type="OMA" id="QIYVFGQ"/>
<evidence type="ECO:0000313" key="5">
    <source>
        <dbReference type="EMBL" id="KZF18865.1"/>
    </source>
</evidence>
<dbReference type="Pfam" id="PF08596">
    <property type="entry name" value="Lgl_C"/>
    <property type="match status" value="1"/>
</dbReference>
<protein>
    <submittedName>
        <fullName evidence="5">Putative snare-dependent exocytosis protein</fullName>
    </submittedName>
</protein>
<dbReference type="GO" id="GO:0005096">
    <property type="term" value="F:GTPase activator activity"/>
    <property type="evidence" value="ECO:0007669"/>
    <property type="project" value="TreeGrafter"/>
</dbReference>
<evidence type="ECO:0000313" key="6">
    <source>
        <dbReference type="Proteomes" id="UP000076632"/>
    </source>
</evidence>